<reference evidence="7 8" key="1">
    <citation type="journal article" date="2010" name="Int. J. Syst. Evol. Microbiol.">
        <title>Bacillus horneckiae sp. nov., isolated from a spacecraft-assembly clean room.</title>
        <authorList>
            <person name="Vaishampayan P."/>
            <person name="Probst A."/>
            <person name="Krishnamurthi S."/>
            <person name="Ghosh S."/>
            <person name="Osman S."/>
            <person name="McDowall A."/>
            <person name="Ruckmani A."/>
            <person name="Mayilraj S."/>
            <person name="Venkateswaran K."/>
        </authorList>
    </citation>
    <scope>NUCLEOTIDE SEQUENCE [LARGE SCALE GENOMIC DNA]</scope>
    <source>
        <strain evidence="8">1PO1SC</strain>
    </source>
</reference>
<gene>
    <name evidence="7" type="ORF">CWS20_22175</name>
</gene>
<dbReference type="EMBL" id="PISD01000058">
    <property type="protein sequence ID" value="PKG26800.1"/>
    <property type="molecule type" value="Genomic_DNA"/>
</dbReference>
<protein>
    <recommendedName>
        <fullName evidence="6">Aminotransferase class I/classII large domain-containing protein</fullName>
    </recommendedName>
</protein>
<dbReference type="InterPro" id="IPR015424">
    <property type="entry name" value="PyrdxlP-dep_Trfase"/>
</dbReference>
<dbReference type="PANTHER" id="PTHR46383">
    <property type="entry name" value="ASPARTATE AMINOTRANSFERASE"/>
    <property type="match status" value="1"/>
</dbReference>
<dbReference type="GO" id="GO:0030170">
    <property type="term" value="F:pyridoxal phosphate binding"/>
    <property type="evidence" value="ECO:0007669"/>
    <property type="project" value="InterPro"/>
</dbReference>
<name>A0A2N0ZBB8_9BACI</name>
<dbReference type="CDD" id="cd00609">
    <property type="entry name" value="AAT_like"/>
    <property type="match status" value="1"/>
</dbReference>
<keyword evidence="3" id="KW-0032">Aminotransferase</keyword>
<dbReference type="SUPFAM" id="SSF53383">
    <property type="entry name" value="PLP-dependent transferases"/>
    <property type="match status" value="1"/>
</dbReference>
<dbReference type="RefSeq" id="WP_066193903.1">
    <property type="nucleotide sequence ID" value="NZ_JAMAUX010000001.1"/>
</dbReference>
<evidence type="ECO:0000256" key="1">
    <source>
        <dbReference type="ARBA" id="ARBA00001933"/>
    </source>
</evidence>
<evidence type="ECO:0000313" key="7">
    <source>
        <dbReference type="EMBL" id="PKG26800.1"/>
    </source>
</evidence>
<evidence type="ECO:0000256" key="3">
    <source>
        <dbReference type="ARBA" id="ARBA00022576"/>
    </source>
</evidence>
<dbReference type="InterPro" id="IPR015422">
    <property type="entry name" value="PyrdxlP-dep_Trfase_small"/>
</dbReference>
<dbReference type="Gene3D" id="3.90.1150.10">
    <property type="entry name" value="Aspartate Aminotransferase, domain 1"/>
    <property type="match status" value="1"/>
</dbReference>
<keyword evidence="4" id="KW-0808">Transferase</keyword>
<comment type="cofactor">
    <cofactor evidence="1">
        <name>pyridoxal 5'-phosphate</name>
        <dbReference type="ChEBI" id="CHEBI:597326"/>
    </cofactor>
</comment>
<keyword evidence="5" id="KW-0663">Pyridoxal phosphate</keyword>
<dbReference type="PANTHER" id="PTHR46383:SF1">
    <property type="entry name" value="ASPARTATE AMINOTRANSFERASE"/>
    <property type="match status" value="1"/>
</dbReference>
<evidence type="ECO:0000256" key="4">
    <source>
        <dbReference type="ARBA" id="ARBA00022679"/>
    </source>
</evidence>
<feature type="domain" description="Aminotransferase class I/classII large" evidence="6">
    <location>
        <begin position="83"/>
        <end position="420"/>
    </location>
</feature>
<evidence type="ECO:0000256" key="5">
    <source>
        <dbReference type="ARBA" id="ARBA00022898"/>
    </source>
</evidence>
<organism evidence="7 8">
    <name type="scientific">Cytobacillus horneckiae</name>
    <dbReference type="NCBI Taxonomy" id="549687"/>
    <lineage>
        <taxon>Bacteria</taxon>
        <taxon>Bacillati</taxon>
        <taxon>Bacillota</taxon>
        <taxon>Bacilli</taxon>
        <taxon>Bacillales</taxon>
        <taxon>Bacillaceae</taxon>
        <taxon>Cytobacillus</taxon>
    </lineage>
</organism>
<dbReference type="Gene3D" id="3.40.640.10">
    <property type="entry name" value="Type I PLP-dependent aspartate aminotransferase-like (Major domain)"/>
    <property type="match status" value="1"/>
</dbReference>
<dbReference type="Pfam" id="PF00155">
    <property type="entry name" value="Aminotran_1_2"/>
    <property type="match status" value="1"/>
</dbReference>
<evidence type="ECO:0000313" key="8">
    <source>
        <dbReference type="Proteomes" id="UP000233343"/>
    </source>
</evidence>
<dbReference type="GO" id="GO:0008483">
    <property type="term" value="F:transaminase activity"/>
    <property type="evidence" value="ECO:0007669"/>
    <property type="project" value="UniProtKB-KW"/>
</dbReference>
<dbReference type="GO" id="GO:0006520">
    <property type="term" value="P:amino acid metabolic process"/>
    <property type="evidence" value="ECO:0007669"/>
    <property type="project" value="InterPro"/>
</dbReference>
<evidence type="ECO:0000256" key="2">
    <source>
        <dbReference type="ARBA" id="ARBA00007441"/>
    </source>
</evidence>
<comment type="caution">
    <text evidence="7">The sequence shown here is derived from an EMBL/GenBank/DDBJ whole genome shotgun (WGS) entry which is preliminary data.</text>
</comment>
<dbReference type="NCBIfam" id="NF006388">
    <property type="entry name" value="PRK08637.1"/>
    <property type="match status" value="1"/>
</dbReference>
<keyword evidence="8" id="KW-1185">Reference proteome</keyword>
<dbReference type="InterPro" id="IPR050596">
    <property type="entry name" value="AspAT/PAT-like"/>
</dbReference>
<comment type="similarity">
    <text evidence="2">Belongs to the class-I pyridoxal-phosphate-dependent aminotransferase family.</text>
</comment>
<dbReference type="InterPro" id="IPR004839">
    <property type="entry name" value="Aminotransferase_I/II_large"/>
</dbReference>
<dbReference type="InterPro" id="IPR015421">
    <property type="entry name" value="PyrdxlP-dep_Trfase_major"/>
</dbReference>
<dbReference type="AlphaFoldDB" id="A0A2N0ZBB8"/>
<dbReference type="Proteomes" id="UP000233343">
    <property type="component" value="Unassembled WGS sequence"/>
</dbReference>
<accession>A0A2N0ZBB8</accession>
<proteinExistence type="inferred from homology"/>
<sequence>MNELARLNSTILKNNPHVYYLLSDFGKRLYYPKGILSQSDEAGKASRRFNATIGIATERDSPMYYKHIQETLNAYNPLDVYPYAPPLGKYELREEWQRKMLEENPSLQGKTIGMPIVTNGLTNGLSIVADLFIDRNDTIILPNHYWENYHSIFHVRRGANLQRFEFFDQKGKFNVPEFRKSLMQQKSAGKAVVLLNFPNNPSGYTPCEEEVHGIISTLLEAAESNININVILDDAYFGLFYGDSIKESLFGRLAGIHPQILPIKVDGATKENYGWGLRVGFLTFASENAELLEALEQKAAALIRSTISSCSNLSQTIILRSLKSEEYINEKQNKFELIKERALKVKAILSQEKYNNAWTYYPFNSGYFMCLKLKDVDAEALRIHLLTQYGVGTIAMNSTDLRVAFSSIEKEDLDGLFEYIYRGVQDLKIGE</sequence>
<evidence type="ECO:0000259" key="6">
    <source>
        <dbReference type="Pfam" id="PF00155"/>
    </source>
</evidence>